<organism evidence="5 6">
    <name type="scientific">Mycobacterium kansasii</name>
    <dbReference type="NCBI Taxonomy" id="1768"/>
    <lineage>
        <taxon>Bacteria</taxon>
        <taxon>Bacillati</taxon>
        <taxon>Actinomycetota</taxon>
        <taxon>Actinomycetes</taxon>
        <taxon>Mycobacteriales</taxon>
        <taxon>Mycobacteriaceae</taxon>
        <taxon>Mycobacterium</taxon>
    </lineage>
</organism>
<reference evidence="5 6" key="1">
    <citation type="submission" date="2017-02" db="EMBL/GenBank/DDBJ databases">
        <title>Complete genome sequences of Mycobacterium kansasii strains isolated from rhesus macaques.</title>
        <authorList>
            <person name="Panda A."/>
            <person name="Nagaraj S."/>
            <person name="Zhao X."/>
            <person name="Tettelin H."/>
            <person name="Detolla L.J."/>
        </authorList>
    </citation>
    <scope>NUCLEOTIDE SEQUENCE [LARGE SCALE GENOMIC DNA]</scope>
    <source>
        <strain evidence="5 6">11-3469</strain>
    </source>
</reference>
<evidence type="ECO:0000259" key="4">
    <source>
        <dbReference type="Pfam" id="PF00685"/>
    </source>
</evidence>
<dbReference type="Proteomes" id="UP000188532">
    <property type="component" value="Unassembled WGS sequence"/>
</dbReference>
<evidence type="ECO:0000313" key="5">
    <source>
        <dbReference type="EMBL" id="OOK66226.1"/>
    </source>
</evidence>
<dbReference type="Gene3D" id="3.40.50.300">
    <property type="entry name" value="P-loop containing nucleotide triphosphate hydrolases"/>
    <property type="match status" value="1"/>
</dbReference>
<feature type="region of interest" description="Disordered" evidence="3">
    <location>
        <begin position="164"/>
        <end position="188"/>
    </location>
</feature>
<dbReference type="InterPro" id="IPR027417">
    <property type="entry name" value="P-loop_NTPase"/>
</dbReference>
<dbReference type="AlphaFoldDB" id="A0A1V3WIG9"/>
<comment type="similarity">
    <text evidence="1">Belongs to the sulfotransferase 1 family.</text>
</comment>
<dbReference type="EC" id="2.8.2.-" evidence="5"/>
<accession>A0A1V3WIG9</accession>
<feature type="region of interest" description="Disordered" evidence="3">
    <location>
        <begin position="1"/>
        <end position="20"/>
    </location>
</feature>
<evidence type="ECO:0000256" key="3">
    <source>
        <dbReference type="SAM" id="MobiDB-lite"/>
    </source>
</evidence>
<dbReference type="SUPFAM" id="SSF52540">
    <property type="entry name" value="P-loop containing nucleoside triphosphate hydrolases"/>
    <property type="match status" value="1"/>
</dbReference>
<name>A0A1V3WIG9_MYCKA</name>
<evidence type="ECO:0000256" key="1">
    <source>
        <dbReference type="ARBA" id="ARBA00005771"/>
    </source>
</evidence>
<dbReference type="STRING" id="1768.B1T50_26545"/>
<proteinExistence type="inferred from homology"/>
<dbReference type="PANTHER" id="PTHR11783">
    <property type="entry name" value="SULFOTRANSFERASE SULT"/>
    <property type="match status" value="1"/>
</dbReference>
<dbReference type="EMBL" id="MVBN01000010">
    <property type="protein sequence ID" value="OOK66226.1"/>
    <property type="molecule type" value="Genomic_DNA"/>
</dbReference>
<gene>
    <name evidence="5" type="ORF">BZL29_7434</name>
</gene>
<feature type="domain" description="Sulfotransferase" evidence="4">
    <location>
        <begin position="51"/>
        <end position="325"/>
    </location>
</feature>
<evidence type="ECO:0000313" key="6">
    <source>
        <dbReference type="Proteomes" id="UP000188532"/>
    </source>
</evidence>
<keyword evidence="2 5" id="KW-0808">Transferase</keyword>
<dbReference type="InterPro" id="IPR000863">
    <property type="entry name" value="Sulfotransferase_dom"/>
</dbReference>
<protein>
    <submittedName>
        <fullName evidence="5">Glycolipid sulfotransferase</fullName>
        <ecNumber evidence="5">2.8.2.-</ecNumber>
    </submittedName>
</protein>
<dbReference type="GO" id="GO:0008146">
    <property type="term" value="F:sulfotransferase activity"/>
    <property type="evidence" value="ECO:0007669"/>
    <property type="project" value="InterPro"/>
</dbReference>
<evidence type="ECO:0000256" key="2">
    <source>
        <dbReference type="ARBA" id="ARBA00022679"/>
    </source>
</evidence>
<sequence>MTATVISEGRWHMTNAPEPPNANALTADRVLYRSLMTDSTRWDALQLRAGDIVISTPSKCGMTWTQRLVSLLVFDGPELPGPLSTVSPWLDQTIRPIEEVVAVLDAQDHRRFIKTHTPLDGLVLDDRVTYICVGRDPRDAAVSMLFHVANVDAERLRELHEAAMPPQLRSGPPGPEPGPAAGGRGPAEEFRHWMEGPALPPPGVGFAPPKGIGTLANVLHHFGTAWERRHLPNVALFHYADYQVDLIVELRRLAAVLGIDLSRDHARELVAHASLDVMRSRAAEIAPNTTDGIWHSEEQFFRGGRSGDWQQYFTHDEHRRYNHRINQLAPPDLLAWAHEGRRGCDPDR</sequence>
<comment type="caution">
    <text evidence="5">The sequence shown here is derived from an EMBL/GenBank/DDBJ whole genome shotgun (WGS) entry which is preliminary data.</text>
</comment>
<dbReference type="Pfam" id="PF00685">
    <property type="entry name" value="Sulfotransfer_1"/>
    <property type="match status" value="1"/>
</dbReference>